<dbReference type="AlphaFoldDB" id="A0A4Z2ENI1"/>
<evidence type="ECO:0000313" key="3">
    <source>
        <dbReference type="Proteomes" id="UP000314294"/>
    </source>
</evidence>
<comment type="caution">
    <text evidence="2">The sequence shown here is derived from an EMBL/GenBank/DDBJ whole genome shotgun (WGS) entry which is preliminary data.</text>
</comment>
<organism evidence="2 3">
    <name type="scientific">Liparis tanakae</name>
    <name type="common">Tanaka's snailfish</name>
    <dbReference type="NCBI Taxonomy" id="230148"/>
    <lineage>
        <taxon>Eukaryota</taxon>
        <taxon>Metazoa</taxon>
        <taxon>Chordata</taxon>
        <taxon>Craniata</taxon>
        <taxon>Vertebrata</taxon>
        <taxon>Euteleostomi</taxon>
        <taxon>Actinopterygii</taxon>
        <taxon>Neopterygii</taxon>
        <taxon>Teleostei</taxon>
        <taxon>Neoteleostei</taxon>
        <taxon>Acanthomorphata</taxon>
        <taxon>Eupercaria</taxon>
        <taxon>Perciformes</taxon>
        <taxon>Cottioidei</taxon>
        <taxon>Cottales</taxon>
        <taxon>Liparidae</taxon>
        <taxon>Liparis</taxon>
    </lineage>
</organism>
<evidence type="ECO:0000313" key="2">
    <source>
        <dbReference type="EMBL" id="TNN30131.1"/>
    </source>
</evidence>
<gene>
    <name evidence="2" type="ORF">EYF80_059718</name>
</gene>
<proteinExistence type="predicted"/>
<sequence>MGQLEEEVSRQVTVFELSQQLDETLQPPLLPRQLLVESIVLVPGRREREARDGSEKQTQVHKVQVITAVKVCHLHLSLALSRAPPSLPGVKWTSAASSLVCPRRPDSRLSAESAAGVSACLRRQLGNYNMNMITRFQCPEHNYSRGPCGVRLGAMGSLNSDWHPNQRTRYRRWETFRLVKQKRENITGSTGARASRRGADGLFPTTQI</sequence>
<dbReference type="EMBL" id="SRLO01004827">
    <property type="protein sequence ID" value="TNN30131.1"/>
    <property type="molecule type" value="Genomic_DNA"/>
</dbReference>
<accession>A0A4Z2ENI1</accession>
<keyword evidence="3" id="KW-1185">Reference proteome</keyword>
<protein>
    <submittedName>
        <fullName evidence="2">Uncharacterized protein</fullName>
    </submittedName>
</protein>
<dbReference type="Proteomes" id="UP000314294">
    <property type="component" value="Unassembled WGS sequence"/>
</dbReference>
<name>A0A4Z2ENI1_9TELE</name>
<evidence type="ECO:0000256" key="1">
    <source>
        <dbReference type="SAM" id="MobiDB-lite"/>
    </source>
</evidence>
<reference evidence="2 3" key="1">
    <citation type="submission" date="2019-03" db="EMBL/GenBank/DDBJ databases">
        <title>First draft genome of Liparis tanakae, snailfish: a comprehensive survey of snailfish specific genes.</title>
        <authorList>
            <person name="Kim W."/>
            <person name="Song I."/>
            <person name="Jeong J.-H."/>
            <person name="Kim D."/>
            <person name="Kim S."/>
            <person name="Ryu S."/>
            <person name="Song J.Y."/>
            <person name="Lee S.K."/>
        </authorList>
    </citation>
    <scope>NUCLEOTIDE SEQUENCE [LARGE SCALE GENOMIC DNA]</scope>
    <source>
        <tissue evidence="2">Muscle</tissue>
    </source>
</reference>
<feature type="region of interest" description="Disordered" evidence="1">
    <location>
        <begin position="186"/>
        <end position="208"/>
    </location>
</feature>